<protein>
    <submittedName>
        <fullName evidence="3">Heparan-alpha-glucosaminide N-acetyltransferase domain-containing protein</fullName>
    </submittedName>
</protein>
<feature type="transmembrane region" description="Helical" evidence="1">
    <location>
        <begin position="61"/>
        <end position="78"/>
    </location>
</feature>
<sequence length="399" mass="44065">MTIDEGVAVPQAVPHRRIVSVDALRGLTVAVMIVVNDPGDWAHVYAPLLHAAWNGFTLADFVFPTFLFLVGCSIPLALDRRVARGDSRSMLSWHIARRAGILFALEILLGLYPHFTLHHLAHFRFYGVLTRIVICYLTVGLLVVWVPRPKAMPLLGAFLLVGYWVLMRYVPVPGLGTPGTSFPLFDPERNLAAWMDRGITDWSQAWLHTGRLYEGRWDPEGLLSTLPALATTILGVITGRFLRRGSASAPSALAVSGLIALAAGACWAPFFPINKSLWSSSYVLWSAGWGLLLLAFFHQIFDGARLHEKSRLAAGLLRPMQIFGTNALVAYMFSGFLIETFIALPAPSGPSDSLLSWIYAFFAVPVSTKATSLAFALVFAAACFVPEWMLWRRRMIVKL</sequence>
<dbReference type="InterPro" id="IPR012429">
    <property type="entry name" value="HGSNAT_cat"/>
</dbReference>
<dbReference type="PANTHER" id="PTHR31061">
    <property type="entry name" value="LD22376P"/>
    <property type="match status" value="1"/>
</dbReference>
<feature type="transmembrane region" description="Helical" evidence="1">
    <location>
        <begin position="249"/>
        <end position="270"/>
    </location>
</feature>
<feature type="transmembrane region" description="Helical" evidence="1">
    <location>
        <begin position="221"/>
        <end position="242"/>
    </location>
</feature>
<feature type="domain" description="Heparan-alpha-glucosaminide N-acetyltransferase catalytic" evidence="2">
    <location>
        <begin position="17"/>
        <end position="243"/>
    </location>
</feature>
<dbReference type="Proteomes" id="UP001176960">
    <property type="component" value="Unassembled WGS sequence"/>
</dbReference>
<dbReference type="PANTHER" id="PTHR31061:SF24">
    <property type="entry name" value="LD22376P"/>
    <property type="match status" value="1"/>
</dbReference>
<accession>A0AA35UQW1</accession>
<feature type="transmembrane region" description="Helical" evidence="1">
    <location>
        <begin position="99"/>
        <end position="117"/>
    </location>
</feature>
<keyword evidence="4" id="KW-1185">Reference proteome</keyword>
<reference evidence="3" key="1">
    <citation type="submission" date="2023-03" db="EMBL/GenBank/DDBJ databases">
        <authorList>
            <person name="Cleenwerck I."/>
        </authorList>
    </citation>
    <scope>NUCLEOTIDE SEQUENCE</scope>
    <source>
        <strain evidence="3">LMG 32879</strain>
    </source>
</reference>
<feature type="transmembrane region" description="Helical" evidence="1">
    <location>
        <begin position="152"/>
        <end position="170"/>
    </location>
</feature>
<dbReference type="EMBL" id="CATKSH010000031">
    <property type="protein sequence ID" value="CAI9122047.1"/>
    <property type="molecule type" value="Genomic_DNA"/>
</dbReference>
<feature type="transmembrane region" description="Helical" evidence="1">
    <location>
        <begin position="356"/>
        <end position="385"/>
    </location>
</feature>
<evidence type="ECO:0000259" key="2">
    <source>
        <dbReference type="Pfam" id="PF07786"/>
    </source>
</evidence>
<gene>
    <name evidence="3" type="ORF">LMG32879_002903</name>
</gene>
<keyword evidence="1" id="KW-0812">Transmembrane</keyword>
<evidence type="ECO:0000256" key="1">
    <source>
        <dbReference type="SAM" id="Phobius"/>
    </source>
</evidence>
<evidence type="ECO:0000313" key="3">
    <source>
        <dbReference type="EMBL" id="CAI9122047.1"/>
    </source>
</evidence>
<comment type="caution">
    <text evidence="3">The sequence shown here is derived from an EMBL/GenBank/DDBJ whole genome shotgun (WGS) entry which is preliminary data.</text>
</comment>
<dbReference type="Pfam" id="PF07786">
    <property type="entry name" value="HGSNAT_cat"/>
    <property type="match status" value="1"/>
</dbReference>
<feature type="transmembrane region" description="Helical" evidence="1">
    <location>
        <begin position="322"/>
        <end position="344"/>
    </location>
</feature>
<name>A0AA35UQW1_9PROT</name>
<organism evidence="3 4">
    <name type="scientific">Brytella acorum</name>
    <dbReference type="NCBI Taxonomy" id="2959299"/>
    <lineage>
        <taxon>Bacteria</taxon>
        <taxon>Pseudomonadati</taxon>
        <taxon>Pseudomonadota</taxon>
        <taxon>Alphaproteobacteria</taxon>
        <taxon>Acetobacterales</taxon>
        <taxon>Acetobacteraceae</taxon>
        <taxon>Brytella</taxon>
    </lineage>
</organism>
<feature type="transmembrane region" description="Helical" evidence="1">
    <location>
        <begin position="282"/>
        <end position="301"/>
    </location>
</feature>
<dbReference type="RefSeq" id="WP_289842228.1">
    <property type="nucleotide sequence ID" value="NZ_CATKSH010000031.1"/>
</dbReference>
<keyword evidence="1" id="KW-1133">Transmembrane helix</keyword>
<dbReference type="AlphaFoldDB" id="A0AA35UQW1"/>
<evidence type="ECO:0000313" key="4">
    <source>
        <dbReference type="Proteomes" id="UP001176960"/>
    </source>
</evidence>
<keyword evidence="1" id="KW-0472">Membrane</keyword>
<feature type="transmembrane region" description="Helical" evidence="1">
    <location>
        <begin position="123"/>
        <end position="145"/>
    </location>
</feature>
<proteinExistence type="predicted"/>